<protein>
    <recommendedName>
        <fullName evidence="11">ascorbate ferrireductase (transmembrane)</fullName>
        <ecNumber evidence="11">7.2.1.3</ecNumber>
    </recommendedName>
</protein>
<dbReference type="InterPro" id="IPR045150">
    <property type="entry name" value="CYB561D1/2"/>
</dbReference>
<keyword evidence="10 12" id="KW-0472">Membrane</keyword>
<dbReference type="EC" id="7.2.1.3" evidence="11"/>
<dbReference type="SMART" id="SM00665">
    <property type="entry name" value="B561"/>
    <property type="match status" value="1"/>
</dbReference>
<dbReference type="GO" id="GO:0016020">
    <property type="term" value="C:membrane"/>
    <property type="evidence" value="ECO:0007669"/>
    <property type="project" value="UniProtKB-SubCell"/>
</dbReference>
<comment type="subcellular location">
    <subcellularLocation>
        <location evidence="2">Membrane</location>
        <topology evidence="2">Multi-pass membrane protein</topology>
    </subcellularLocation>
</comment>
<dbReference type="GO" id="GO:0140571">
    <property type="term" value="F:transmembrane ascorbate ferrireductase activity"/>
    <property type="evidence" value="ECO:0007669"/>
    <property type="project" value="UniProtKB-EC"/>
</dbReference>
<keyword evidence="7" id="KW-0249">Electron transport</keyword>
<dbReference type="PROSITE" id="PS50939">
    <property type="entry name" value="CYTOCHROME_B561"/>
    <property type="match status" value="1"/>
</dbReference>
<name>A0A3Q2E6K9_CYPVA</name>
<feature type="transmembrane region" description="Helical" evidence="12">
    <location>
        <begin position="133"/>
        <end position="158"/>
    </location>
</feature>
<keyword evidence="3" id="KW-0813">Transport</keyword>
<feature type="transmembrane region" description="Helical" evidence="12">
    <location>
        <begin position="24"/>
        <end position="47"/>
    </location>
</feature>
<evidence type="ECO:0000256" key="8">
    <source>
        <dbReference type="ARBA" id="ARBA00022989"/>
    </source>
</evidence>
<keyword evidence="4" id="KW-0349">Heme</keyword>
<evidence type="ECO:0000256" key="11">
    <source>
        <dbReference type="ARBA" id="ARBA00024225"/>
    </source>
</evidence>
<feature type="domain" description="Cytochrome b561" evidence="13">
    <location>
        <begin position="21"/>
        <end position="232"/>
    </location>
</feature>
<evidence type="ECO:0000313" key="14">
    <source>
        <dbReference type="Ensembl" id="ENSCVAP00000027938.1"/>
    </source>
</evidence>
<keyword evidence="8 12" id="KW-1133">Transmembrane helix</keyword>
<keyword evidence="15" id="KW-1185">Reference proteome</keyword>
<keyword evidence="9" id="KW-0408">Iron</keyword>
<accession>A0A3Q2E6K9</accession>
<organism evidence="14 15">
    <name type="scientific">Cyprinodon variegatus</name>
    <name type="common">Sheepshead minnow</name>
    <dbReference type="NCBI Taxonomy" id="28743"/>
    <lineage>
        <taxon>Eukaryota</taxon>
        <taxon>Metazoa</taxon>
        <taxon>Chordata</taxon>
        <taxon>Craniata</taxon>
        <taxon>Vertebrata</taxon>
        <taxon>Euteleostomi</taxon>
        <taxon>Actinopterygii</taxon>
        <taxon>Neopterygii</taxon>
        <taxon>Teleostei</taxon>
        <taxon>Neoteleostei</taxon>
        <taxon>Acanthomorphata</taxon>
        <taxon>Ovalentaria</taxon>
        <taxon>Atherinomorphae</taxon>
        <taxon>Cyprinodontiformes</taxon>
        <taxon>Cyprinodontidae</taxon>
        <taxon>Cyprinodon</taxon>
    </lineage>
</organism>
<dbReference type="Pfam" id="PF03188">
    <property type="entry name" value="Cytochrom_B561"/>
    <property type="match status" value="1"/>
</dbReference>
<proteinExistence type="predicted"/>
<dbReference type="Proteomes" id="UP000265020">
    <property type="component" value="Unassembled WGS sequence"/>
</dbReference>
<dbReference type="CDD" id="cd08761">
    <property type="entry name" value="Cyt_b561_CYB561D2_like"/>
    <property type="match status" value="1"/>
</dbReference>
<dbReference type="GO" id="GO:0140575">
    <property type="term" value="F:transmembrane monodehydroascorbate reductase activity"/>
    <property type="evidence" value="ECO:0007669"/>
    <property type="project" value="InterPro"/>
</dbReference>
<evidence type="ECO:0000256" key="9">
    <source>
        <dbReference type="ARBA" id="ARBA00023004"/>
    </source>
</evidence>
<feature type="transmembrane region" description="Helical" evidence="12">
    <location>
        <begin position="206"/>
        <end position="230"/>
    </location>
</feature>
<dbReference type="InterPro" id="IPR006593">
    <property type="entry name" value="Cyt_b561/ferric_Rdtase_TM"/>
</dbReference>
<evidence type="ECO:0000256" key="3">
    <source>
        <dbReference type="ARBA" id="ARBA00022448"/>
    </source>
</evidence>
<dbReference type="PANTHER" id="PTHR15422:SF9">
    <property type="entry name" value="TRANSMEMBRANE REDUCTASE CYB561D1-RELATED"/>
    <property type="match status" value="1"/>
</dbReference>
<evidence type="ECO:0000256" key="10">
    <source>
        <dbReference type="ARBA" id="ARBA00023136"/>
    </source>
</evidence>
<evidence type="ECO:0000256" key="1">
    <source>
        <dbReference type="ARBA" id="ARBA00001970"/>
    </source>
</evidence>
<dbReference type="Ensembl" id="ENSCVAT00000030258.1">
    <property type="protein sequence ID" value="ENSCVAP00000027938.1"/>
    <property type="gene ID" value="ENSCVAG00000014670.1"/>
</dbReference>
<keyword evidence="5 12" id="KW-0812">Transmembrane</keyword>
<keyword evidence="6" id="KW-0479">Metal-binding</keyword>
<evidence type="ECO:0000256" key="7">
    <source>
        <dbReference type="ARBA" id="ARBA00022982"/>
    </source>
</evidence>
<reference evidence="14" key="1">
    <citation type="submission" date="2025-08" db="UniProtKB">
        <authorList>
            <consortium name="Ensembl"/>
        </authorList>
    </citation>
    <scope>IDENTIFICATION</scope>
</reference>
<reference evidence="14" key="2">
    <citation type="submission" date="2025-09" db="UniProtKB">
        <authorList>
            <consortium name="Ensembl"/>
        </authorList>
    </citation>
    <scope>IDENTIFICATION</scope>
</reference>
<dbReference type="AlphaFoldDB" id="A0A3Q2E6K9"/>
<dbReference type="PANTHER" id="PTHR15422">
    <property type="entry name" value="OS05G0565100 PROTEIN"/>
    <property type="match status" value="1"/>
</dbReference>
<feature type="transmembrane region" description="Helical" evidence="12">
    <location>
        <begin position="170"/>
        <end position="194"/>
    </location>
</feature>
<evidence type="ECO:0000256" key="5">
    <source>
        <dbReference type="ARBA" id="ARBA00022692"/>
    </source>
</evidence>
<comment type="cofactor">
    <cofactor evidence="1">
        <name>heme b</name>
        <dbReference type="ChEBI" id="CHEBI:60344"/>
    </cofactor>
</comment>
<dbReference type="GO" id="GO:0046872">
    <property type="term" value="F:metal ion binding"/>
    <property type="evidence" value="ECO:0007669"/>
    <property type="project" value="UniProtKB-KW"/>
</dbReference>
<dbReference type="GeneTree" id="ENSGT00440000038072"/>
<dbReference type="Gene3D" id="1.20.120.1770">
    <property type="match status" value="1"/>
</dbReference>
<dbReference type="OMA" id="SDWFQAT"/>
<evidence type="ECO:0000256" key="12">
    <source>
        <dbReference type="SAM" id="Phobius"/>
    </source>
</evidence>
<evidence type="ECO:0000256" key="6">
    <source>
        <dbReference type="ARBA" id="ARBA00022723"/>
    </source>
</evidence>
<evidence type="ECO:0000313" key="15">
    <source>
        <dbReference type="Proteomes" id="UP000265020"/>
    </source>
</evidence>
<dbReference type="STRING" id="28743.ENSCVAP00000027938"/>
<evidence type="ECO:0000256" key="4">
    <source>
        <dbReference type="ARBA" id="ARBA00022617"/>
    </source>
</evidence>
<sequence>VRSGVEYSPVGEGLGMRDFWLYAWLRRAALILAHLSGLGLSLSISVLSRPGTKFLLQIKHGRPPLSSLQYCLCMTEGILLFSAEGTIFCLKSRKSKVRFHWLCQALALLAAAVGLGFIVASKNVSELPHLVSWHSLLGSCTLAASLLQAACGVCLIFHKQLRLSASLARLKLYHATCGLLVYLLATVTVMLAMFSDWFQATVRGGVWWVLVMLPLIPALVAMNQITNAYLPRKKLSS</sequence>
<feature type="transmembrane region" description="Helical" evidence="12">
    <location>
        <begin position="102"/>
        <end position="121"/>
    </location>
</feature>
<evidence type="ECO:0000256" key="2">
    <source>
        <dbReference type="ARBA" id="ARBA00004141"/>
    </source>
</evidence>
<evidence type="ECO:0000259" key="13">
    <source>
        <dbReference type="PROSITE" id="PS50939"/>
    </source>
</evidence>